<evidence type="ECO:0000256" key="1">
    <source>
        <dbReference type="ARBA" id="ARBA00006484"/>
    </source>
</evidence>
<dbReference type="AlphaFoldDB" id="A0A6N6VQ52"/>
<proteinExistence type="inferred from homology"/>
<dbReference type="Pfam" id="PF13561">
    <property type="entry name" value="adh_short_C2"/>
    <property type="match status" value="1"/>
</dbReference>
<dbReference type="Gene3D" id="3.40.50.720">
    <property type="entry name" value="NAD(P)-binding Rossmann-like Domain"/>
    <property type="match status" value="1"/>
</dbReference>
<evidence type="ECO:0000313" key="3">
    <source>
        <dbReference type="EMBL" id="KAB7741204.1"/>
    </source>
</evidence>
<dbReference type="RefSeq" id="WP_152215176.1">
    <property type="nucleotide sequence ID" value="NZ_WESC01000004.1"/>
</dbReference>
<organism evidence="3 4">
    <name type="scientific">Parvibaculum sedimenti</name>
    <dbReference type="NCBI Taxonomy" id="2608632"/>
    <lineage>
        <taxon>Bacteria</taxon>
        <taxon>Pseudomonadati</taxon>
        <taxon>Pseudomonadota</taxon>
        <taxon>Alphaproteobacteria</taxon>
        <taxon>Hyphomicrobiales</taxon>
        <taxon>Parvibaculaceae</taxon>
        <taxon>Parvibaculum</taxon>
    </lineage>
</organism>
<dbReference type="FunFam" id="3.40.50.720:FF:000084">
    <property type="entry name" value="Short-chain dehydrogenase reductase"/>
    <property type="match status" value="1"/>
</dbReference>
<dbReference type="PANTHER" id="PTHR43943:SF17">
    <property type="entry name" value="3-PHENYLPROPIONATE-DIHYDRODIOL_CINNAMIC ACID-DIHYDRODIOL DEHYDROGENASE"/>
    <property type="match status" value="1"/>
</dbReference>
<evidence type="ECO:0000313" key="4">
    <source>
        <dbReference type="Proteomes" id="UP000468901"/>
    </source>
</evidence>
<dbReference type="InterPro" id="IPR036291">
    <property type="entry name" value="NAD(P)-bd_dom_sf"/>
</dbReference>
<dbReference type="GO" id="GO:0016491">
    <property type="term" value="F:oxidoreductase activity"/>
    <property type="evidence" value="ECO:0007669"/>
    <property type="project" value="UniProtKB-KW"/>
</dbReference>
<protein>
    <submittedName>
        <fullName evidence="3">SDR family oxidoreductase</fullName>
    </submittedName>
</protein>
<name>A0A6N6VQ52_9HYPH</name>
<dbReference type="SUPFAM" id="SSF51735">
    <property type="entry name" value="NAD(P)-binding Rossmann-fold domains"/>
    <property type="match status" value="1"/>
</dbReference>
<dbReference type="InterPro" id="IPR002347">
    <property type="entry name" value="SDR_fam"/>
</dbReference>
<accession>A0A6N6VQ52</accession>
<dbReference type="Proteomes" id="UP000468901">
    <property type="component" value="Unassembled WGS sequence"/>
</dbReference>
<keyword evidence="2" id="KW-0560">Oxidoreductase</keyword>
<sequence>MDLHLKGKKAIVTGATRGIGRAIAETLAAEGADVAICARNQLQVNETVEALQKKGVKAFGGVVDIADGETFKAWIAEAGQLLGGIDILVSNASALQNGNTEAAWKAGFEIDVLGAVRASEAAMPFLEKAAEKNGDASIVIISSISAAETDAPNSYGAMKAAQIHLAKGLAREKAPKHVRVNTVSPGTVYFKGGVWDMIEQHMPDVFKGAMDRNLTGRMATPQDIANATVFLSSPASSFTTGINMVVDGALTRRVNF</sequence>
<comment type="caution">
    <text evidence="3">The sequence shown here is derived from an EMBL/GenBank/DDBJ whole genome shotgun (WGS) entry which is preliminary data.</text>
</comment>
<dbReference type="PRINTS" id="PR00080">
    <property type="entry name" value="SDRFAMILY"/>
</dbReference>
<evidence type="ECO:0000256" key="2">
    <source>
        <dbReference type="ARBA" id="ARBA00023002"/>
    </source>
</evidence>
<dbReference type="PRINTS" id="PR00081">
    <property type="entry name" value="GDHRDH"/>
</dbReference>
<keyword evidence="4" id="KW-1185">Reference proteome</keyword>
<dbReference type="PANTHER" id="PTHR43943">
    <property type="entry name" value="DEHYDROGENASE/REDUCTASE (SDR FAMILY) MEMBER 4"/>
    <property type="match status" value="1"/>
</dbReference>
<reference evidence="3 4" key="1">
    <citation type="submission" date="2019-09" db="EMBL/GenBank/DDBJ databases">
        <title>Parvibaculum sedimenti sp. nov., isolated from sediment.</title>
        <authorList>
            <person name="Wang Y."/>
        </authorList>
    </citation>
    <scope>NUCLEOTIDE SEQUENCE [LARGE SCALE GENOMIC DNA]</scope>
    <source>
        <strain evidence="3 4">HXT-9</strain>
    </source>
</reference>
<dbReference type="EMBL" id="WESC01000004">
    <property type="protein sequence ID" value="KAB7741204.1"/>
    <property type="molecule type" value="Genomic_DNA"/>
</dbReference>
<comment type="similarity">
    <text evidence="1">Belongs to the short-chain dehydrogenases/reductases (SDR) family.</text>
</comment>
<gene>
    <name evidence="3" type="ORF">F2P47_05515</name>
</gene>